<evidence type="ECO:0000313" key="1">
    <source>
        <dbReference type="EMBL" id="KKW15171.1"/>
    </source>
</evidence>
<gene>
    <name evidence="1" type="ORF">UY55_C0002G0229</name>
</gene>
<protein>
    <submittedName>
        <fullName evidence="1">Uncharacterized protein</fullName>
    </submittedName>
</protein>
<dbReference type="EMBL" id="LCQK01000002">
    <property type="protein sequence ID" value="KKW15171.1"/>
    <property type="molecule type" value="Genomic_DNA"/>
</dbReference>
<evidence type="ECO:0000313" key="2">
    <source>
        <dbReference type="Proteomes" id="UP000034224"/>
    </source>
</evidence>
<organism evidence="1 2">
    <name type="scientific">Candidatus Jorgensenbacteria bacterium GW2011_GWB1_50_10</name>
    <dbReference type="NCBI Taxonomy" id="1618665"/>
    <lineage>
        <taxon>Bacteria</taxon>
        <taxon>Candidatus Joergenseniibacteriota</taxon>
    </lineage>
</organism>
<dbReference type="Proteomes" id="UP000034224">
    <property type="component" value="Unassembled WGS sequence"/>
</dbReference>
<reference evidence="1 2" key="1">
    <citation type="journal article" date="2015" name="Nature">
        <title>rRNA introns, odd ribosomes, and small enigmatic genomes across a large radiation of phyla.</title>
        <authorList>
            <person name="Brown C.T."/>
            <person name="Hug L.A."/>
            <person name="Thomas B.C."/>
            <person name="Sharon I."/>
            <person name="Castelle C.J."/>
            <person name="Singh A."/>
            <person name="Wilkins M.J."/>
            <person name="Williams K.H."/>
            <person name="Banfield J.F."/>
        </authorList>
    </citation>
    <scope>NUCLEOTIDE SEQUENCE [LARGE SCALE GENOMIC DNA]</scope>
</reference>
<dbReference type="STRING" id="1618665.UY55_C0002G0229"/>
<name>A0A0G1W8P5_9BACT</name>
<comment type="caution">
    <text evidence="1">The sequence shown here is derived from an EMBL/GenBank/DDBJ whole genome shotgun (WGS) entry which is preliminary data.</text>
</comment>
<dbReference type="AlphaFoldDB" id="A0A0G1W8P5"/>
<sequence>MSETKTCQNCKQSFVIEPEDFDFYEKVKVPPPTWCPECRAVRRMIFRNLRTLHLRDVVGSEKKVISNYSPAVPFPVYKYDYWISDSWDPMVYGRDYDFSRPFFEQIQELMNLVPWPHGWNLFSVRSDYCFNVSHLKDCYFLFNSGFSEDSGYCTELLHSKSVFDSTKTVSSELSYELLDCEKCYQSFFCVDCVECSNIYFSYRLLDCRDCFGCVNLRHKQYCIFNQQHTKEEYEKYKKNFSFGSHVAVDNVRKEVKNHIMKYPARFMHGTHNYSVTGDYIDHSRNVRNSFLCRDLENCAYCQLILFMPTKDSFDISVAAGELCYELEEAGGYNVQFSYRALPKNLGRKQINLSNLRYIVNCAGCSNLFGCAGLRNKQYCILNKQYTKEEYEKLVPKIVDHMNDRPYVDVKGRIYKYGEFFPPELSPFAYNETIAQEYFPLTKEQALTQGYRWKNPETKDYKITIKPEDLPDHVKEVGDDILKETISCAHGGKCNEQCTQAFKIIEPELQFYRKMNLPLPRLCPNCRHYQRLKQRNPLKLWHRKCTCAGERSENSIYQNTTKHFHENSHCPNEFETSYSPDRPEIIYCEQCYNAEVA</sequence>
<accession>A0A0G1W8P5</accession>
<proteinExistence type="predicted"/>